<name>A0AA39GRH1_SARSR</name>
<evidence type="ECO:0000256" key="1">
    <source>
        <dbReference type="ARBA" id="ARBA00004141"/>
    </source>
</evidence>
<feature type="compositionally biased region" description="Basic and acidic residues" evidence="7">
    <location>
        <begin position="938"/>
        <end position="950"/>
    </location>
</feature>
<evidence type="ECO:0000256" key="5">
    <source>
        <dbReference type="ARBA" id="ARBA00022989"/>
    </source>
</evidence>
<feature type="transmembrane region" description="Helical" evidence="8">
    <location>
        <begin position="641"/>
        <end position="662"/>
    </location>
</feature>
<evidence type="ECO:0000259" key="10">
    <source>
        <dbReference type="SMART" id="SM01320"/>
    </source>
</evidence>
<dbReference type="InterPro" id="IPR032800">
    <property type="entry name" value="TRP_N"/>
</dbReference>
<feature type="transmembrane region" description="Helical" evidence="8">
    <location>
        <begin position="611"/>
        <end position="629"/>
    </location>
</feature>
<feature type="transmembrane region" description="Helical" evidence="8">
    <location>
        <begin position="207"/>
        <end position="227"/>
    </location>
</feature>
<feature type="compositionally biased region" description="Polar residues" evidence="7">
    <location>
        <begin position="880"/>
        <end position="889"/>
    </location>
</feature>
<keyword evidence="12" id="KW-1185">Reference proteome</keyword>
<keyword evidence="4 9" id="KW-0732">Signal</keyword>
<feature type="region of interest" description="Disordered" evidence="7">
    <location>
        <begin position="733"/>
        <end position="773"/>
    </location>
</feature>
<feature type="region of interest" description="Disordered" evidence="7">
    <location>
        <begin position="817"/>
        <end position="950"/>
    </location>
</feature>
<protein>
    <recommendedName>
        <fullName evidence="10">ML-like domain-containing protein</fullName>
    </recommendedName>
</protein>
<feature type="transmembrane region" description="Helical" evidence="8">
    <location>
        <begin position="674"/>
        <end position="699"/>
    </location>
</feature>
<feature type="compositionally biased region" description="Polar residues" evidence="7">
    <location>
        <begin position="832"/>
        <end position="846"/>
    </location>
</feature>
<dbReference type="InterPro" id="IPR010308">
    <property type="entry name" value="TRP_C"/>
</dbReference>
<feature type="chain" id="PRO_5041377936" description="ML-like domain-containing protein" evidence="9">
    <location>
        <begin position="34"/>
        <end position="950"/>
    </location>
</feature>
<evidence type="ECO:0000256" key="9">
    <source>
        <dbReference type="SAM" id="SignalP"/>
    </source>
</evidence>
<evidence type="ECO:0000256" key="2">
    <source>
        <dbReference type="ARBA" id="ARBA00010642"/>
    </source>
</evidence>
<comment type="caution">
    <text evidence="11">The sequence shown here is derived from an EMBL/GenBank/DDBJ whole genome shotgun (WGS) entry which is preliminary data.</text>
</comment>
<gene>
    <name evidence="11" type="ORF">NLU13_0250</name>
</gene>
<feature type="transmembrane region" description="Helical" evidence="8">
    <location>
        <begin position="435"/>
        <end position="460"/>
    </location>
</feature>
<sequence>MAPWKDGIRPHGFRSRMSIFLIAAMYLVLSVKAREIVTIEGTGLDGEKRVLDVSRTPALYTGDFDDCLDGESLFNITKFDAAYYADNMTVLFHLDGTTNIRRENLMIHMAVEAYGESRFNMTYDPCKANIHSMCPLNASRPIEAFVVIPIAAKDVAGIPSIALGIPDLEGFARLQIYANSTKTMIGCFQAVMTNGQSFSQPKTVGSFLGAFIAFAAIASFLTAIYGLRLPSMRTHYAHSFSVLVIFETFQSMFLLGALSVSWPSVLPAWWSNFAWTAGMFAPENMVRSLSSFAGIDGNVTQVGGAGSTSLNTDGGMIREIYGLAKSKRDEFFTVESPPPAAERAPYNASDPFDYNWNGHPRVPGMPMPGTWPGFAGTLSAINIPPAEAFTLGVIWLLVVVAGLSLLILATKLMIDALVKVRWLKTDGFDYFRNHVGTYMMAGVLRTLYIAFFAMLTLSMYQFTLDGPAGPTAVSAIVFIAFLVGMIGISWLACRARTRNGRFDVGPDRIHLERGTILGRIPFVAATRSSKKDEEGEKASPSQVYASIPWYQVRHVNNDPLQATVHDDERYITRFGWLTARYRRTRWWFFTIYLAYQFIRAAFLGAGSRSPIAQVYGLFVFEIIALTIIIKLRPFEGNRNNVAAVWLLSISKIVSTGLSIAFLPDFNLNRIIATVIGIIIIIVQGFLAVAVMVLVVLGIISTWMSLSRNREEFSQPLEQTRIKYFEHIDRKAQDVPTREPVKNVTPAEPPQPSFNVKSVRRRPRMEDVQEETDGEDIEAGMHTEPDLAVWRRSRANSAASRWSNSSLPRAARVHRASWSSRDFTQGDADMEPSQGQFVSRSRSNSLRLQPARLSAGAGEGSTQRTPARRPMTPAREVSEELLTTTGSVEKNNAREEAGQDIKREDGPAMSGTGEDDGRKGNNGTYIEDCAMETPLTPPEKMRQSDGKRVPQ</sequence>
<feature type="domain" description="ML-like" evidence="10">
    <location>
        <begin position="57"/>
        <end position="199"/>
    </location>
</feature>
<evidence type="ECO:0000256" key="4">
    <source>
        <dbReference type="ARBA" id="ARBA00022729"/>
    </source>
</evidence>
<evidence type="ECO:0000256" key="8">
    <source>
        <dbReference type="SAM" id="Phobius"/>
    </source>
</evidence>
<feature type="transmembrane region" description="Helical" evidence="8">
    <location>
        <begin position="472"/>
        <end position="493"/>
    </location>
</feature>
<dbReference type="GO" id="GO:0016020">
    <property type="term" value="C:membrane"/>
    <property type="evidence" value="ECO:0007669"/>
    <property type="project" value="UniProtKB-SubCell"/>
</dbReference>
<feature type="transmembrane region" description="Helical" evidence="8">
    <location>
        <begin position="586"/>
        <end position="605"/>
    </location>
</feature>
<evidence type="ECO:0000313" key="11">
    <source>
        <dbReference type="EMBL" id="KAK0390747.1"/>
    </source>
</evidence>
<dbReference type="Pfam" id="PF14558">
    <property type="entry name" value="TRP_N"/>
    <property type="match status" value="1"/>
</dbReference>
<feature type="transmembrane region" description="Helical" evidence="8">
    <location>
        <begin position="393"/>
        <end position="414"/>
    </location>
</feature>
<dbReference type="EMBL" id="JAPDFR010000001">
    <property type="protein sequence ID" value="KAK0390747.1"/>
    <property type="molecule type" value="Genomic_DNA"/>
</dbReference>
<feature type="signal peptide" evidence="9">
    <location>
        <begin position="1"/>
        <end position="33"/>
    </location>
</feature>
<evidence type="ECO:0000256" key="3">
    <source>
        <dbReference type="ARBA" id="ARBA00022692"/>
    </source>
</evidence>
<evidence type="ECO:0000256" key="7">
    <source>
        <dbReference type="SAM" id="MobiDB-lite"/>
    </source>
</evidence>
<dbReference type="PANTHER" id="PTHR31145">
    <property type="entry name" value="INTEGRAL MEMBRANE PROTEIN (AFU_ORTHOLOGUE AFUA_7G01610)"/>
    <property type="match status" value="1"/>
</dbReference>
<keyword evidence="3 8" id="KW-0812">Transmembrane</keyword>
<evidence type="ECO:0000256" key="6">
    <source>
        <dbReference type="ARBA" id="ARBA00023136"/>
    </source>
</evidence>
<reference evidence="11" key="1">
    <citation type="submission" date="2022-10" db="EMBL/GenBank/DDBJ databases">
        <title>Determination and structural analysis of whole genome sequence of Sarocladium strictum F4-1.</title>
        <authorList>
            <person name="Hu L."/>
            <person name="Jiang Y."/>
        </authorList>
    </citation>
    <scope>NUCLEOTIDE SEQUENCE</scope>
    <source>
        <strain evidence="11">F4-1</strain>
    </source>
</reference>
<keyword evidence="6 8" id="KW-0472">Membrane</keyword>
<feature type="compositionally biased region" description="Low complexity" evidence="7">
    <location>
        <begin position="863"/>
        <end position="874"/>
    </location>
</feature>
<organism evidence="11 12">
    <name type="scientific">Sarocladium strictum</name>
    <name type="common">Black bundle disease fungus</name>
    <name type="synonym">Acremonium strictum</name>
    <dbReference type="NCBI Taxonomy" id="5046"/>
    <lineage>
        <taxon>Eukaryota</taxon>
        <taxon>Fungi</taxon>
        <taxon>Dikarya</taxon>
        <taxon>Ascomycota</taxon>
        <taxon>Pezizomycotina</taxon>
        <taxon>Sordariomycetes</taxon>
        <taxon>Hypocreomycetidae</taxon>
        <taxon>Hypocreales</taxon>
        <taxon>Sarocladiaceae</taxon>
        <taxon>Sarocladium</taxon>
    </lineage>
</organism>
<dbReference type="AlphaFoldDB" id="A0AA39GRH1"/>
<dbReference type="SMART" id="SM01320">
    <property type="entry name" value="TRP_N"/>
    <property type="match status" value="1"/>
</dbReference>
<comment type="subcellular location">
    <subcellularLocation>
        <location evidence="1">Membrane</location>
        <topology evidence="1">Multi-pass membrane protein</topology>
    </subcellularLocation>
</comment>
<evidence type="ECO:0000313" key="12">
    <source>
        <dbReference type="Proteomes" id="UP001175261"/>
    </source>
</evidence>
<keyword evidence="5 8" id="KW-1133">Transmembrane helix</keyword>
<feature type="compositionally biased region" description="Basic and acidic residues" evidence="7">
    <location>
        <begin position="890"/>
        <end position="905"/>
    </location>
</feature>
<dbReference type="GO" id="GO:0009272">
    <property type="term" value="P:fungal-type cell wall biogenesis"/>
    <property type="evidence" value="ECO:0007669"/>
    <property type="project" value="TreeGrafter"/>
</dbReference>
<dbReference type="PANTHER" id="PTHR31145:SF7">
    <property type="entry name" value="TRP-LIKE ION CHANNEL"/>
    <property type="match status" value="1"/>
</dbReference>
<feature type="transmembrane region" description="Helical" evidence="8">
    <location>
        <begin position="239"/>
        <end position="262"/>
    </location>
</feature>
<dbReference type="Proteomes" id="UP001175261">
    <property type="component" value="Unassembled WGS sequence"/>
</dbReference>
<proteinExistence type="inferred from homology"/>
<dbReference type="Pfam" id="PF06011">
    <property type="entry name" value="TRP"/>
    <property type="match status" value="1"/>
</dbReference>
<comment type="similarity">
    <text evidence="2">Belongs to the transient receptor potential (TRP) ion channel family.</text>
</comment>
<dbReference type="InterPro" id="IPR040241">
    <property type="entry name" value="TRP_Flc/Pkd2-like"/>
</dbReference>
<dbReference type="GO" id="GO:0055085">
    <property type="term" value="P:transmembrane transport"/>
    <property type="evidence" value="ECO:0007669"/>
    <property type="project" value="TreeGrafter"/>
</dbReference>
<accession>A0AA39GRH1</accession>